<sequence length="361" mass="41941">MRQELAESLLAKVMNWNAVKFGEEYARLNRIAILKYDEYQQFSPGRKFIESLVLWLRQFRTTGEREIAYEWMMKRLVFISSIEMRQLVESSYHDFVRPRLLDRAAAKLNCRPYEVRRITDSAEFKSSRRRSLFLGLSDGSRMDTFRRSAGLDNEQVWQAYEIGDFKAAGFLEDLRKSEQDEEARFESVFLIDDFTASGTSYFRMEAGQPKGKVFKAIDQIHQHEQFISPDCQFYLILYVATQRSLDYLREQLTPYFESIGRTPPVPIAIYTLSEETAADLGRQPDAAFMALVLGDDYYRKRGMDSHELKGGTEDMKRGYAGCSLPVVLVHNTPNNSLYLLWANEPDSVRGLFPRITRHKDA</sequence>
<comment type="caution">
    <text evidence="2">The sequence shown here is derived from an EMBL/GenBank/DDBJ whole genome shotgun (WGS) entry which is preliminary data.</text>
</comment>
<protein>
    <recommendedName>
        <fullName evidence="1">PRTase-CE domain-containing protein</fullName>
    </recommendedName>
</protein>
<organism evidence="2 3">
    <name type="scientific">Agrobacterium tumefaciens</name>
    <dbReference type="NCBI Taxonomy" id="358"/>
    <lineage>
        <taxon>Bacteria</taxon>
        <taxon>Pseudomonadati</taxon>
        <taxon>Pseudomonadota</taxon>
        <taxon>Alphaproteobacteria</taxon>
        <taxon>Hyphomicrobiales</taxon>
        <taxon>Rhizobiaceae</taxon>
        <taxon>Rhizobium/Agrobacterium group</taxon>
        <taxon>Agrobacterium</taxon>
        <taxon>Agrobacterium tumefaciens complex</taxon>
    </lineage>
</organism>
<feature type="domain" description="PRTase-CE" evidence="1">
    <location>
        <begin position="55"/>
        <end position="354"/>
    </location>
</feature>
<dbReference type="EMBL" id="LXKT01000029">
    <property type="protein sequence ID" value="OCJ32661.1"/>
    <property type="molecule type" value="Genomic_DNA"/>
</dbReference>
<evidence type="ECO:0000313" key="3">
    <source>
        <dbReference type="Proteomes" id="UP000093451"/>
    </source>
</evidence>
<dbReference type="Proteomes" id="UP000093451">
    <property type="component" value="Unassembled WGS sequence"/>
</dbReference>
<dbReference type="InterPro" id="IPR056920">
    <property type="entry name" value="PRTase-CE"/>
</dbReference>
<dbReference type="AlphaFoldDB" id="A0AB36EBV8"/>
<evidence type="ECO:0000313" key="2">
    <source>
        <dbReference type="EMBL" id="OCJ32661.1"/>
    </source>
</evidence>
<name>A0AB36EBV8_AGRTU</name>
<dbReference type="Pfam" id="PF24390">
    <property type="entry name" value="PRTase-CE"/>
    <property type="match status" value="1"/>
</dbReference>
<gene>
    <name evidence="2" type="ORF">A6U91_20895</name>
</gene>
<evidence type="ECO:0000259" key="1">
    <source>
        <dbReference type="Pfam" id="PF24390"/>
    </source>
</evidence>
<accession>A0AB36EBV8</accession>
<reference evidence="2 3" key="1">
    <citation type="journal article" date="2016" name="PeerJ">
        <title>Gall-ID: tools for genotyping gall-causing phytopathogenic bacteria.</title>
        <authorList>
            <person name="Davis E.W.II."/>
            <person name="Weisberg A.J."/>
            <person name="Tabima J.F."/>
            <person name="Grunwald N.J."/>
            <person name="Chang J.H."/>
        </authorList>
    </citation>
    <scope>NUCLEOTIDE SEQUENCE [LARGE SCALE GENOMIC DNA]</scope>
    <source>
        <strain evidence="2 3">N2/73</strain>
    </source>
</reference>
<proteinExistence type="predicted"/>